<dbReference type="Proteomes" id="UP000076962">
    <property type="component" value="Unassembled WGS sequence"/>
</dbReference>
<sequence>VQSFSFGNPRPKLKLWTPISPIIHGSVLTKEIEAQMQELYNRLSEKNRRLYAGIEALKLPYGSISYIARLFEA</sequence>
<keyword evidence="2" id="KW-1185">Reference proteome</keyword>
<protein>
    <submittedName>
        <fullName evidence="1">Uncharacterized protein</fullName>
    </submittedName>
</protein>
<organism evidence="1 2">
    <name type="scientific">Candidatus Thiomargarita nelsonii</name>
    <dbReference type="NCBI Taxonomy" id="1003181"/>
    <lineage>
        <taxon>Bacteria</taxon>
        <taxon>Pseudomonadati</taxon>
        <taxon>Pseudomonadota</taxon>
        <taxon>Gammaproteobacteria</taxon>
        <taxon>Thiotrichales</taxon>
        <taxon>Thiotrichaceae</taxon>
        <taxon>Thiomargarita</taxon>
    </lineage>
</organism>
<comment type="caution">
    <text evidence="1">The sequence shown here is derived from an EMBL/GenBank/DDBJ whole genome shotgun (WGS) entry which is preliminary data.</text>
</comment>
<proteinExistence type="predicted"/>
<feature type="non-terminal residue" evidence="1">
    <location>
        <position position="1"/>
    </location>
</feature>
<evidence type="ECO:0000313" key="1">
    <source>
        <dbReference type="EMBL" id="OAD20532.1"/>
    </source>
</evidence>
<evidence type="ECO:0000313" key="2">
    <source>
        <dbReference type="Proteomes" id="UP000076962"/>
    </source>
</evidence>
<reference evidence="1 2" key="1">
    <citation type="submission" date="2016-05" db="EMBL/GenBank/DDBJ databases">
        <title>Single-cell genome of chain-forming Candidatus Thiomargarita nelsonii and comparison to other large sulfur-oxidizing bacteria.</title>
        <authorList>
            <person name="Winkel M."/>
            <person name="Salman V."/>
            <person name="Woyke T."/>
            <person name="Schulz-Vogt H."/>
            <person name="Richter M."/>
            <person name="Flood B."/>
            <person name="Bailey J."/>
            <person name="Amann R."/>
            <person name="Mussmann M."/>
        </authorList>
    </citation>
    <scope>NUCLEOTIDE SEQUENCE [LARGE SCALE GENOMIC DNA]</scope>
    <source>
        <strain evidence="1 2">THI036</strain>
    </source>
</reference>
<accession>A0A176RXL7</accession>
<gene>
    <name evidence="1" type="ORF">THIOM_003758</name>
</gene>
<name>A0A176RXL7_9GAMM</name>
<dbReference type="EMBL" id="LUTY01002300">
    <property type="protein sequence ID" value="OAD20532.1"/>
    <property type="molecule type" value="Genomic_DNA"/>
</dbReference>
<dbReference type="AlphaFoldDB" id="A0A176RXL7"/>